<keyword evidence="5" id="KW-0378">Hydrolase</keyword>
<dbReference type="GO" id="GO:0016787">
    <property type="term" value="F:hydrolase activity"/>
    <property type="evidence" value="ECO:0007669"/>
    <property type="project" value="UniProtKB-KW"/>
</dbReference>
<dbReference type="InterPro" id="IPR036366">
    <property type="entry name" value="PGBDSf"/>
</dbReference>
<evidence type="ECO:0000256" key="7">
    <source>
        <dbReference type="ARBA" id="ARBA00023316"/>
    </source>
</evidence>
<evidence type="ECO:0000256" key="1">
    <source>
        <dbReference type="ARBA" id="ARBA00007010"/>
    </source>
</evidence>
<keyword evidence="14" id="KW-1185">Reference proteome</keyword>
<gene>
    <name evidence="13" type="primary">sleB</name>
    <name evidence="13" type="ORF">EBO34_03975</name>
</gene>
<keyword evidence="7" id="KW-0961">Cell wall biogenesis/degradation</keyword>
<evidence type="ECO:0000256" key="5">
    <source>
        <dbReference type="ARBA" id="ARBA00022801"/>
    </source>
</evidence>
<dbReference type="Pfam" id="PF07486">
    <property type="entry name" value="Hydrolase_2"/>
    <property type="match status" value="1"/>
</dbReference>
<evidence type="ECO:0000256" key="10">
    <source>
        <dbReference type="SAM" id="SignalP"/>
    </source>
</evidence>
<dbReference type="Gene3D" id="1.10.10.2520">
    <property type="entry name" value="Cell wall hydrolase SleB, domain 1"/>
    <property type="match status" value="1"/>
</dbReference>
<keyword evidence="6" id="KW-0749">Sporulation</keyword>
<evidence type="ECO:0000313" key="13">
    <source>
        <dbReference type="EMBL" id="RNA70576.1"/>
    </source>
</evidence>
<reference evidence="13 14" key="1">
    <citation type="submission" date="2018-10" db="EMBL/GenBank/DDBJ databases">
        <title>Bacillus Keqinensis sp. nov., a moderately halophilic bacterium isolated from a saline-alkaline lake.</title>
        <authorList>
            <person name="Wang H."/>
        </authorList>
    </citation>
    <scope>NUCLEOTIDE SEQUENCE [LARGE SCALE GENOMIC DNA]</scope>
    <source>
        <strain evidence="13 14">KQ-3</strain>
    </source>
</reference>
<dbReference type="InterPro" id="IPR011105">
    <property type="entry name" value="Cell_wall_hydrolase_SleB"/>
</dbReference>
<dbReference type="OrthoDB" id="9785345at2"/>
<evidence type="ECO:0000256" key="6">
    <source>
        <dbReference type="ARBA" id="ARBA00022969"/>
    </source>
</evidence>
<dbReference type="InterPro" id="IPR036365">
    <property type="entry name" value="PGBD-like_sf"/>
</dbReference>
<organism evidence="13 14">
    <name type="scientific">Alteribacter keqinensis</name>
    <dbReference type="NCBI Taxonomy" id="2483800"/>
    <lineage>
        <taxon>Bacteria</taxon>
        <taxon>Bacillati</taxon>
        <taxon>Bacillota</taxon>
        <taxon>Bacilli</taxon>
        <taxon>Bacillales</taxon>
        <taxon>Bacillaceae</taxon>
        <taxon>Alteribacter</taxon>
    </lineage>
</organism>
<accession>A0A3M7TYB5</accession>
<dbReference type="FunFam" id="1.10.10.2520:FF:000001">
    <property type="entry name" value="Spore cortex-lytic enzyme"/>
    <property type="match status" value="1"/>
</dbReference>
<comment type="similarity">
    <text evidence="1">Belongs to the SleB family.</text>
</comment>
<dbReference type="SUPFAM" id="SSF47090">
    <property type="entry name" value="PGBD-like"/>
    <property type="match status" value="1"/>
</dbReference>
<dbReference type="Pfam" id="PF01471">
    <property type="entry name" value="PG_binding_1"/>
    <property type="match status" value="1"/>
</dbReference>
<dbReference type="InterPro" id="IPR014224">
    <property type="entry name" value="Spore_cortex_SleB"/>
</dbReference>
<evidence type="ECO:0000256" key="4">
    <source>
        <dbReference type="ARBA" id="ARBA00022729"/>
    </source>
</evidence>
<comment type="caution">
    <text evidence="13">The sequence shown here is derived from an EMBL/GenBank/DDBJ whole genome shotgun (WGS) entry which is preliminary data.</text>
</comment>
<evidence type="ECO:0000259" key="12">
    <source>
        <dbReference type="Pfam" id="PF07486"/>
    </source>
</evidence>
<dbReference type="Proteomes" id="UP000278746">
    <property type="component" value="Unassembled WGS sequence"/>
</dbReference>
<dbReference type="NCBIfam" id="TIGR02869">
    <property type="entry name" value="spore_SleB"/>
    <property type="match status" value="1"/>
</dbReference>
<name>A0A3M7TYB5_9BACI</name>
<evidence type="ECO:0000256" key="9">
    <source>
        <dbReference type="SAM" id="MobiDB-lite"/>
    </source>
</evidence>
<dbReference type="AlphaFoldDB" id="A0A3M7TYB5"/>
<dbReference type="FunFam" id="6.20.240.60:FF:000001">
    <property type="entry name" value="Spore cortex-lytic enzyme"/>
    <property type="match status" value="1"/>
</dbReference>
<dbReference type="GO" id="GO:0030435">
    <property type="term" value="P:sporulation resulting in formation of a cellular spore"/>
    <property type="evidence" value="ECO:0007669"/>
    <property type="project" value="UniProtKB-KW"/>
</dbReference>
<feature type="compositionally biased region" description="Acidic residues" evidence="9">
    <location>
        <begin position="192"/>
        <end position="204"/>
    </location>
</feature>
<dbReference type="Gene3D" id="6.20.240.60">
    <property type="match status" value="1"/>
</dbReference>
<feature type="compositionally biased region" description="Low complexity" evidence="9">
    <location>
        <begin position="154"/>
        <end position="176"/>
    </location>
</feature>
<sequence>MKRLLIAAIVCLQFVVLLPSMEAHAFTDQVIQKGATGDDVVELQSRLQYIGFYHDTIDGVYGWGTYWSVKKYQDEFGLEADGLVGPKMKQMLEKSTEFDKAFVHRMLNEGRQFTHYGGMPLEDQKGPKPGTGQGPAPGKPAAPGKQQPGDEGRQQQGAPEQETPEAAPAPRDQPGAPEEETPAEPAPGDADIPAEEEVPEQDNEADIQKAINTPEGFTDNDIQIMAQAVYGEARGEPYTGQVAVAAVILNRIESPTFPNNPSGVIFEPRAFTAVADGQINLEPDETARRAVLDAINGQDPSGNAMYYFNPDTATSGWIWSRPQIKRIGKHIFCE</sequence>
<feature type="region of interest" description="Disordered" evidence="9">
    <location>
        <begin position="114"/>
        <end position="204"/>
    </location>
</feature>
<feature type="compositionally biased region" description="Low complexity" evidence="9">
    <location>
        <begin position="136"/>
        <end position="147"/>
    </location>
</feature>
<feature type="domain" description="Peptidoglycan binding-like" evidence="11">
    <location>
        <begin position="36"/>
        <end position="92"/>
    </location>
</feature>
<feature type="domain" description="Cell wall hydrolase SleB" evidence="12">
    <location>
        <begin position="235"/>
        <end position="333"/>
    </location>
</feature>
<dbReference type="GO" id="GO:0009847">
    <property type="term" value="P:spore germination"/>
    <property type="evidence" value="ECO:0007669"/>
    <property type="project" value="UniProtKB-UniRule"/>
</dbReference>
<feature type="chain" id="PRO_5018113502" description="Spore cortex-lytic enzyme" evidence="10">
    <location>
        <begin position="26"/>
        <end position="334"/>
    </location>
</feature>
<proteinExistence type="inferred from homology"/>
<evidence type="ECO:0000313" key="14">
    <source>
        <dbReference type="Proteomes" id="UP000278746"/>
    </source>
</evidence>
<feature type="signal peptide" evidence="10">
    <location>
        <begin position="1"/>
        <end position="25"/>
    </location>
</feature>
<keyword evidence="4 10" id="KW-0732">Signal</keyword>
<dbReference type="Gene3D" id="1.10.101.10">
    <property type="entry name" value="PGBD-like superfamily/PGBD"/>
    <property type="match status" value="1"/>
</dbReference>
<evidence type="ECO:0000256" key="8">
    <source>
        <dbReference type="NCBIfam" id="TIGR02869"/>
    </source>
</evidence>
<dbReference type="InterPro" id="IPR002477">
    <property type="entry name" value="Peptidoglycan-bd-like"/>
</dbReference>
<protein>
    <recommendedName>
        <fullName evidence="2 8">Spore cortex-lytic enzyme</fullName>
    </recommendedName>
</protein>
<dbReference type="EMBL" id="RHIB01000001">
    <property type="protein sequence ID" value="RNA70576.1"/>
    <property type="molecule type" value="Genomic_DNA"/>
</dbReference>
<dbReference type="InterPro" id="IPR042047">
    <property type="entry name" value="SleB_dom1"/>
</dbReference>
<dbReference type="GO" id="GO:0071555">
    <property type="term" value="P:cell wall organization"/>
    <property type="evidence" value="ECO:0007669"/>
    <property type="project" value="UniProtKB-KW"/>
</dbReference>
<evidence type="ECO:0000256" key="3">
    <source>
        <dbReference type="ARBA" id="ARBA00022544"/>
    </source>
</evidence>
<evidence type="ECO:0000256" key="2">
    <source>
        <dbReference type="ARBA" id="ARBA00018364"/>
    </source>
</evidence>
<evidence type="ECO:0000259" key="11">
    <source>
        <dbReference type="Pfam" id="PF01471"/>
    </source>
</evidence>
<keyword evidence="3" id="KW-0309">Germination</keyword>